<evidence type="ECO:0000313" key="1">
    <source>
        <dbReference type="EMBL" id="RKP44524.1"/>
    </source>
</evidence>
<reference evidence="1 2" key="1">
    <citation type="submission" date="2018-10" db="EMBL/GenBank/DDBJ databases">
        <title>Paraburkholderia sp. 7MK8-2, isolated from soil.</title>
        <authorList>
            <person name="Gao Z.-H."/>
            <person name="Qiu L.-H."/>
        </authorList>
    </citation>
    <scope>NUCLEOTIDE SEQUENCE [LARGE SCALE GENOMIC DNA]</scope>
    <source>
        <strain evidence="1 2">7MK8-2</strain>
    </source>
</reference>
<protein>
    <submittedName>
        <fullName evidence="1">Uncharacterized protein</fullName>
    </submittedName>
</protein>
<dbReference type="Proteomes" id="UP000280434">
    <property type="component" value="Unassembled WGS sequence"/>
</dbReference>
<accession>A0A494X8N1</accession>
<sequence>MRRSPPPRAHTAPDAACSARPACRLACRPLQHTRARAVRLPVVRRQPFDRGAHVAVLSGPFAHSPAIVLAACRSRLMRVTRLLRPDV</sequence>
<keyword evidence="2" id="KW-1185">Reference proteome</keyword>
<name>A0A494X8N1_9BURK</name>
<evidence type="ECO:0000313" key="2">
    <source>
        <dbReference type="Proteomes" id="UP000280434"/>
    </source>
</evidence>
<organism evidence="1 2">
    <name type="scientific">Trinickia fusca</name>
    <dbReference type="NCBI Taxonomy" id="2419777"/>
    <lineage>
        <taxon>Bacteria</taxon>
        <taxon>Pseudomonadati</taxon>
        <taxon>Pseudomonadota</taxon>
        <taxon>Betaproteobacteria</taxon>
        <taxon>Burkholderiales</taxon>
        <taxon>Burkholderiaceae</taxon>
        <taxon>Trinickia</taxon>
    </lineage>
</organism>
<gene>
    <name evidence="1" type="ORF">D7S89_21800</name>
</gene>
<proteinExistence type="predicted"/>
<dbReference type="EMBL" id="RBZV01000012">
    <property type="protein sequence ID" value="RKP44524.1"/>
    <property type="molecule type" value="Genomic_DNA"/>
</dbReference>
<dbReference type="AlphaFoldDB" id="A0A494X8N1"/>
<comment type="caution">
    <text evidence="1">The sequence shown here is derived from an EMBL/GenBank/DDBJ whole genome shotgun (WGS) entry which is preliminary data.</text>
</comment>